<proteinExistence type="predicted"/>
<protein>
    <submittedName>
        <fullName evidence="1">Uncharacterized protein</fullName>
    </submittedName>
</protein>
<dbReference type="GeneID" id="20315333"/>
<dbReference type="KEGG" id="ovi:T265_01145"/>
<evidence type="ECO:0000313" key="2">
    <source>
        <dbReference type="Proteomes" id="UP000054324"/>
    </source>
</evidence>
<organism evidence="1 2">
    <name type="scientific">Opisthorchis viverrini</name>
    <name type="common">Southeast Asian liver fluke</name>
    <dbReference type="NCBI Taxonomy" id="6198"/>
    <lineage>
        <taxon>Eukaryota</taxon>
        <taxon>Metazoa</taxon>
        <taxon>Spiralia</taxon>
        <taxon>Lophotrochozoa</taxon>
        <taxon>Platyhelminthes</taxon>
        <taxon>Trematoda</taxon>
        <taxon>Digenea</taxon>
        <taxon>Opisthorchiida</taxon>
        <taxon>Opisthorchiata</taxon>
        <taxon>Opisthorchiidae</taxon>
        <taxon>Opisthorchis</taxon>
    </lineage>
</organism>
<gene>
    <name evidence="1" type="ORF">T265_01145</name>
</gene>
<sequence>MYMCETCHSRDCECLVEHMFIRRAINLNSRDSTRQIKLCKTQHIQLNNITRSEHDPTGTRAKQELQRIGNLIARSNDSFERSSPIGRNLAFRPLLLWDNGTSQAILFRGMSIEFFTSRRPEEH</sequence>
<reference evidence="1 2" key="1">
    <citation type="submission" date="2013-11" db="EMBL/GenBank/DDBJ databases">
        <title>Opisthorchis viverrini - life in the bile duct.</title>
        <authorList>
            <person name="Young N.D."/>
            <person name="Nagarajan N."/>
            <person name="Lin S.J."/>
            <person name="Korhonen P.K."/>
            <person name="Jex A.R."/>
            <person name="Hall R.S."/>
            <person name="Safavi-Hemami H."/>
            <person name="Kaewkong W."/>
            <person name="Bertrand D."/>
            <person name="Gao S."/>
            <person name="Seet Q."/>
            <person name="Wongkham S."/>
            <person name="Teh B.T."/>
            <person name="Wongkham C."/>
            <person name="Intapan P.M."/>
            <person name="Maleewong W."/>
            <person name="Yang X."/>
            <person name="Hu M."/>
            <person name="Wang Z."/>
            <person name="Hofmann A."/>
            <person name="Sternberg P.W."/>
            <person name="Tan P."/>
            <person name="Wang J."/>
            <person name="Gasser R.B."/>
        </authorList>
    </citation>
    <scope>NUCLEOTIDE SEQUENCE [LARGE SCALE GENOMIC DNA]</scope>
</reference>
<dbReference type="AlphaFoldDB" id="A0A075A3L0"/>
<dbReference type="RefSeq" id="XP_009163370.1">
    <property type="nucleotide sequence ID" value="XM_009165106.1"/>
</dbReference>
<keyword evidence="2" id="KW-1185">Reference proteome</keyword>
<dbReference type="Proteomes" id="UP000054324">
    <property type="component" value="Unassembled WGS sequence"/>
</dbReference>
<accession>A0A075A3L0</accession>
<dbReference type="CTD" id="20315333"/>
<evidence type="ECO:0000313" key="1">
    <source>
        <dbReference type="EMBL" id="KER32857.1"/>
    </source>
</evidence>
<name>A0A075A3L0_OPIVI</name>
<dbReference type="EMBL" id="KL596630">
    <property type="protein sequence ID" value="KER32857.1"/>
    <property type="molecule type" value="Genomic_DNA"/>
</dbReference>